<dbReference type="Gene3D" id="3.40.630.90">
    <property type="match status" value="1"/>
</dbReference>
<dbReference type="Proteomes" id="UP000271817">
    <property type="component" value="Unassembled WGS sequence"/>
</dbReference>
<dbReference type="Gene3D" id="3.40.630.30">
    <property type="match status" value="1"/>
</dbReference>
<comment type="caution">
    <text evidence="3">The sequence shown here is derived from an EMBL/GenBank/DDBJ whole genome shotgun (WGS) entry which is preliminary data.</text>
</comment>
<proteinExistence type="predicted"/>
<dbReference type="PANTHER" id="PTHR47237:SF2">
    <property type="entry name" value="BLL4206 PROTEIN"/>
    <property type="match status" value="1"/>
</dbReference>
<sequence length="387" mass="42978">MERHRELYAGFAANHGPQWQGGRPVLRVWLLRPRLSARPRRRRCYGRADQHRQHAHADLPIRYPPLHRPDGHRDAVHVQPDEHRQAHMSRNDPLRPCNGGSMHATPDTLYRYRPVTEADIPAAHALSVHLKWPHREEDWAMVQRTSEGFVAERDGQLVGVAFTCHQGDWSSIGLVIVSDEHQGKGIGRRLMHLCLDATAPRTPILNATELGAPLYRSLGFVDFARIQQHQGIADLSGLATPSDGLPIRTLGQADHAELIRLANAGSGLDRTVVLNDLLSRDAEEVVGIDHEGRLTGIALLRRFGRGHIIGPLVARDEGQARQLIAHLLERIPGMFVRFDILADCGLAPWLESLGLPCVDRAPRMVLGTPPPSSKNVQQFALVTQAIG</sequence>
<dbReference type="AlphaFoldDB" id="A0AB37QXE7"/>
<dbReference type="CDD" id="cd04301">
    <property type="entry name" value="NAT_SF"/>
    <property type="match status" value="1"/>
</dbReference>
<dbReference type="InterPro" id="IPR041496">
    <property type="entry name" value="YitH/HolE_GNAT"/>
</dbReference>
<dbReference type="InterPro" id="IPR000182">
    <property type="entry name" value="GNAT_dom"/>
</dbReference>
<dbReference type="InterPro" id="IPR016181">
    <property type="entry name" value="Acyl_CoA_acyltransferase"/>
</dbReference>
<evidence type="ECO:0000313" key="4">
    <source>
        <dbReference type="Proteomes" id="UP000271817"/>
    </source>
</evidence>
<evidence type="ECO:0000256" key="1">
    <source>
        <dbReference type="SAM" id="MobiDB-lite"/>
    </source>
</evidence>
<dbReference type="PANTHER" id="PTHR47237">
    <property type="entry name" value="SLL0310 PROTEIN"/>
    <property type="match status" value="1"/>
</dbReference>
<accession>A0AB37QXE7</accession>
<reference evidence="3 4" key="1">
    <citation type="submission" date="2018-08" db="EMBL/GenBank/DDBJ databases">
        <title>Recombination of ecologically and evolutionarily significant loci maintains genetic cohesion in the Pseudomonas syringae species complex.</title>
        <authorList>
            <person name="Dillon M."/>
            <person name="Thakur S."/>
            <person name="Almeida R.N.D."/>
            <person name="Weir B.S."/>
            <person name="Guttman D.S."/>
        </authorList>
    </citation>
    <scope>NUCLEOTIDE SEQUENCE [LARGE SCALE GENOMIC DNA]</scope>
    <source>
        <strain evidence="3 4">ICMP 3402</strain>
    </source>
</reference>
<feature type="domain" description="N-acetyltransferase" evidence="2">
    <location>
        <begin position="110"/>
        <end position="241"/>
    </location>
</feature>
<feature type="region of interest" description="Disordered" evidence="1">
    <location>
        <begin position="42"/>
        <end position="74"/>
    </location>
</feature>
<organism evidence="3 4">
    <name type="scientific">Pseudomonas amygdali pv. lachrymans</name>
    <name type="common">Pseudomonas syringae pv. lachrymans</name>
    <dbReference type="NCBI Taxonomy" id="53707"/>
    <lineage>
        <taxon>Bacteria</taxon>
        <taxon>Pseudomonadati</taxon>
        <taxon>Pseudomonadota</taxon>
        <taxon>Gammaproteobacteria</taxon>
        <taxon>Pseudomonadales</taxon>
        <taxon>Pseudomonadaceae</taxon>
        <taxon>Pseudomonas</taxon>
        <taxon>Pseudomonas amygdali</taxon>
    </lineage>
</organism>
<protein>
    <submittedName>
        <fullName evidence="3">Acetyltransferase</fullName>
    </submittedName>
</protein>
<dbReference type="SUPFAM" id="SSF55729">
    <property type="entry name" value="Acyl-CoA N-acyltransferases (Nat)"/>
    <property type="match status" value="1"/>
</dbReference>
<evidence type="ECO:0000313" key="3">
    <source>
        <dbReference type="EMBL" id="RMU14532.1"/>
    </source>
</evidence>
<feature type="compositionally biased region" description="Basic and acidic residues" evidence="1">
    <location>
        <begin position="46"/>
        <end position="59"/>
    </location>
</feature>
<gene>
    <name evidence="3" type="ORF">ALP33_101818</name>
</gene>
<evidence type="ECO:0000259" key="2">
    <source>
        <dbReference type="PROSITE" id="PS51186"/>
    </source>
</evidence>
<name>A0AB37QXE7_PSEAV</name>
<dbReference type="InterPro" id="IPR052729">
    <property type="entry name" value="Acyl/Acetyltrans_Enzymes"/>
</dbReference>
<dbReference type="Pfam" id="PF13673">
    <property type="entry name" value="Acetyltransf_10"/>
    <property type="match status" value="1"/>
</dbReference>
<dbReference type="Pfam" id="PF18014">
    <property type="entry name" value="Acetyltransf_18"/>
    <property type="match status" value="1"/>
</dbReference>
<dbReference type="PROSITE" id="PS51186">
    <property type="entry name" value="GNAT"/>
    <property type="match status" value="1"/>
</dbReference>
<dbReference type="GO" id="GO:0016747">
    <property type="term" value="F:acyltransferase activity, transferring groups other than amino-acyl groups"/>
    <property type="evidence" value="ECO:0007669"/>
    <property type="project" value="InterPro"/>
</dbReference>
<dbReference type="EMBL" id="RBTW01000330">
    <property type="protein sequence ID" value="RMU14532.1"/>
    <property type="molecule type" value="Genomic_DNA"/>
</dbReference>